<feature type="compositionally biased region" description="Basic and acidic residues" evidence="1">
    <location>
        <begin position="1"/>
        <end position="13"/>
    </location>
</feature>
<protein>
    <submittedName>
        <fullName evidence="3">Uncharacterized protein</fullName>
    </submittedName>
</protein>
<dbReference type="RefSeq" id="WP_088860963.1">
    <property type="nucleotide sequence ID" value="NZ_CP022115.1"/>
</dbReference>
<feature type="transmembrane region" description="Helical" evidence="2">
    <location>
        <begin position="63"/>
        <end position="82"/>
    </location>
</feature>
<dbReference type="EMBL" id="CP022115">
    <property type="protein sequence ID" value="ASJ24843.1"/>
    <property type="molecule type" value="Genomic_DNA"/>
</dbReference>
<dbReference type="AlphaFoldDB" id="A0A248LL01"/>
<keyword evidence="2" id="KW-1133">Transmembrane helix</keyword>
<name>A0A248LL01_9NEIS</name>
<sequence>MLSSKHSPERRPSAENLQDGEDAGQTKRIERLENKIDSLEKELWFRSRRYNAALTGMQRTLNITIASAMLVATIFCIWIFFIQHKQNLSHTIAQPLSSTPLPQVAPARLPHPSLPVQMVPMR</sequence>
<feature type="region of interest" description="Disordered" evidence="1">
    <location>
        <begin position="1"/>
        <end position="27"/>
    </location>
</feature>
<proteinExistence type="predicted"/>
<organism evidence="3 4">
    <name type="scientific">Laribacter hongkongensis</name>
    <dbReference type="NCBI Taxonomy" id="168471"/>
    <lineage>
        <taxon>Bacteria</taxon>
        <taxon>Pseudomonadati</taxon>
        <taxon>Pseudomonadota</taxon>
        <taxon>Betaproteobacteria</taxon>
        <taxon>Neisseriales</taxon>
        <taxon>Aquaspirillaceae</taxon>
        <taxon>Laribacter</taxon>
    </lineage>
</organism>
<evidence type="ECO:0000313" key="3">
    <source>
        <dbReference type="EMBL" id="ASJ24843.1"/>
    </source>
</evidence>
<keyword evidence="2" id="KW-0472">Membrane</keyword>
<dbReference type="Proteomes" id="UP000197424">
    <property type="component" value="Chromosome"/>
</dbReference>
<evidence type="ECO:0000256" key="2">
    <source>
        <dbReference type="SAM" id="Phobius"/>
    </source>
</evidence>
<keyword evidence="2" id="KW-0812">Transmembrane</keyword>
<accession>A0A248LL01</accession>
<evidence type="ECO:0000313" key="4">
    <source>
        <dbReference type="Proteomes" id="UP000197424"/>
    </source>
</evidence>
<reference evidence="4" key="1">
    <citation type="submission" date="2017-06" db="EMBL/GenBank/DDBJ databases">
        <title>Whole genome sequence of Laribacter hongkongensis LHGZ1.</title>
        <authorList>
            <person name="Chen D."/>
            <person name="Wu H."/>
            <person name="Chen J."/>
        </authorList>
    </citation>
    <scope>NUCLEOTIDE SEQUENCE [LARGE SCALE GENOMIC DNA]</scope>
    <source>
        <strain evidence="4">LHGZ1</strain>
    </source>
</reference>
<gene>
    <name evidence="3" type="ORF">LHGZ1_2012</name>
</gene>
<evidence type="ECO:0000256" key="1">
    <source>
        <dbReference type="SAM" id="MobiDB-lite"/>
    </source>
</evidence>